<comment type="similarity">
    <text evidence="1">Belongs to the membrane fusion protein (MFP) (TC 8.A.1) family.</text>
</comment>
<keyword evidence="7" id="KW-1185">Reference proteome</keyword>
<dbReference type="Proteomes" id="UP000647133">
    <property type="component" value="Unassembled WGS sequence"/>
</dbReference>
<dbReference type="SUPFAM" id="SSF111369">
    <property type="entry name" value="HlyD-like secretion proteins"/>
    <property type="match status" value="1"/>
</dbReference>
<dbReference type="Gene3D" id="2.40.420.20">
    <property type="match status" value="1"/>
</dbReference>
<dbReference type="PROSITE" id="PS51257">
    <property type="entry name" value="PROKAR_LIPOPROTEIN"/>
    <property type="match status" value="1"/>
</dbReference>
<keyword evidence="2" id="KW-0813">Transport</keyword>
<dbReference type="InterPro" id="IPR051909">
    <property type="entry name" value="MFP_Cation_Efflux"/>
</dbReference>
<evidence type="ECO:0000256" key="2">
    <source>
        <dbReference type="ARBA" id="ARBA00022448"/>
    </source>
</evidence>
<accession>A0ABR9AL84</accession>
<evidence type="ECO:0000256" key="3">
    <source>
        <dbReference type="SAM" id="SignalP"/>
    </source>
</evidence>
<reference evidence="6 7" key="1">
    <citation type="submission" date="2020-09" db="EMBL/GenBank/DDBJ databases">
        <title>Echinicola sp. CAU 1574 isolated from sand of Sido Beach.</title>
        <authorList>
            <person name="Kim W."/>
        </authorList>
    </citation>
    <scope>NUCLEOTIDE SEQUENCE [LARGE SCALE GENOMIC DNA]</scope>
    <source>
        <strain evidence="6 7">CAU 1574</strain>
    </source>
</reference>
<name>A0ABR9AL84_9BACT</name>
<evidence type="ECO:0000256" key="1">
    <source>
        <dbReference type="ARBA" id="ARBA00009477"/>
    </source>
</evidence>
<comment type="caution">
    <text evidence="6">The sequence shown here is derived from an EMBL/GenBank/DDBJ whole genome shotgun (WGS) entry which is preliminary data.</text>
</comment>
<dbReference type="Pfam" id="PF25919">
    <property type="entry name" value="BSH_CusB"/>
    <property type="match status" value="1"/>
</dbReference>
<feature type="domain" description="CusB-like beta-barrel" evidence="5">
    <location>
        <begin position="237"/>
        <end position="310"/>
    </location>
</feature>
<protein>
    <submittedName>
        <fullName evidence="6">Efflux RND transporter periplasmic adaptor subunit</fullName>
    </submittedName>
</protein>
<dbReference type="Gene3D" id="2.40.30.170">
    <property type="match status" value="1"/>
</dbReference>
<keyword evidence="3" id="KW-0732">Signal</keyword>
<evidence type="ECO:0000313" key="7">
    <source>
        <dbReference type="Proteomes" id="UP000647133"/>
    </source>
</evidence>
<gene>
    <name evidence="6" type="ORF">IFO69_10230</name>
</gene>
<dbReference type="NCBIfam" id="TIGR01730">
    <property type="entry name" value="RND_mfp"/>
    <property type="match status" value="1"/>
</dbReference>
<evidence type="ECO:0000313" key="6">
    <source>
        <dbReference type="EMBL" id="MBD8489122.1"/>
    </source>
</evidence>
<dbReference type="InterPro" id="IPR006143">
    <property type="entry name" value="RND_pump_MFP"/>
</dbReference>
<dbReference type="InterPro" id="IPR058792">
    <property type="entry name" value="Beta-barrel_RND_2"/>
</dbReference>
<feature type="chain" id="PRO_5046273387" evidence="3">
    <location>
        <begin position="24"/>
        <end position="387"/>
    </location>
</feature>
<dbReference type="InterPro" id="IPR058790">
    <property type="entry name" value="BSH_CusB"/>
</dbReference>
<evidence type="ECO:0000259" key="5">
    <source>
        <dbReference type="Pfam" id="PF25954"/>
    </source>
</evidence>
<dbReference type="Gene3D" id="2.40.50.100">
    <property type="match status" value="1"/>
</dbReference>
<dbReference type="Pfam" id="PF25954">
    <property type="entry name" value="Beta-barrel_RND_2"/>
    <property type="match status" value="1"/>
</dbReference>
<feature type="domain" description="CusB-like barrel-sandwich hybrid" evidence="4">
    <location>
        <begin position="88"/>
        <end position="225"/>
    </location>
</feature>
<organism evidence="6 7">
    <name type="scientific">Echinicola arenosa</name>
    <dbReference type="NCBI Taxonomy" id="2774144"/>
    <lineage>
        <taxon>Bacteria</taxon>
        <taxon>Pseudomonadati</taxon>
        <taxon>Bacteroidota</taxon>
        <taxon>Cytophagia</taxon>
        <taxon>Cytophagales</taxon>
        <taxon>Cyclobacteriaceae</taxon>
        <taxon>Echinicola</taxon>
    </lineage>
</organism>
<evidence type="ECO:0000259" key="4">
    <source>
        <dbReference type="Pfam" id="PF25919"/>
    </source>
</evidence>
<sequence>MKTKMKYSVFFYIPLLSCLVVLACDSKKQELTDSNNEELAVNGNIIQLSSQQYSSGNFETGAMEQVDFHEAVNVNGMLDVPPENKVAISAYFGGYIKELSLLPGQKVNKGQVLLVLENPDYLQVQQDFLEVKGQIKYLEADYKRQAELSKENVSSEKKYLKAEADYKVMKARYNSLQRKLQLMGINASTLDEENISSRITLTAPTSGYIAEISAEKGMFLNPSDIALTITNTDHIHLELNVFEKDVLKVKVGQEVIFSLQDNPVEKYRGEVHLVGRTIGEEDRSIRVHVHIDGEEELENLVPGMFAEAKILVASSQSTALPETGVVKVDQDYYVLLKTGNDPQEHTFVKKLVKVGKRDNDYVEIINANDFKTGSQFLTKGAFNLIKE</sequence>
<proteinExistence type="inferred from homology"/>
<feature type="signal peptide" evidence="3">
    <location>
        <begin position="1"/>
        <end position="23"/>
    </location>
</feature>
<dbReference type="EMBL" id="JACYTQ010000003">
    <property type="protein sequence ID" value="MBD8489122.1"/>
    <property type="molecule type" value="Genomic_DNA"/>
</dbReference>
<dbReference type="PANTHER" id="PTHR30097">
    <property type="entry name" value="CATION EFFLUX SYSTEM PROTEIN CUSB"/>
    <property type="match status" value="1"/>
</dbReference>
<dbReference type="PANTHER" id="PTHR30097:SF4">
    <property type="entry name" value="SLR6042 PROTEIN"/>
    <property type="match status" value="1"/>
</dbReference>